<dbReference type="EMBL" id="CCSB01000002">
    <property type="protein sequence ID" value="CDZ78066.1"/>
    <property type="molecule type" value="Genomic_DNA"/>
</dbReference>
<dbReference type="PANTHER" id="PTHR35882:SF2">
    <property type="entry name" value="PELA"/>
    <property type="match status" value="1"/>
</dbReference>
<evidence type="ECO:0000313" key="3">
    <source>
        <dbReference type="EMBL" id="CDZ78066.1"/>
    </source>
</evidence>
<dbReference type="AlphaFoldDB" id="A0A078KYR4"/>
<feature type="chain" id="PRO_5009744106" evidence="1">
    <location>
        <begin position="30"/>
        <end position="938"/>
    </location>
</feature>
<dbReference type="InterPro" id="IPR017853">
    <property type="entry name" value="GH"/>
</dbReference>
<accession>A0A078KYR4</accession>
<feature type="domain" description="Glycoside-hydrolase family GH114 TIM-barrel" evidence="2">
    <location>
        <begin position="46"/>
        <end position="276"/>
    </location>
</feature>
<dbReference type="PANTHER" id="PTHR35882">
    <property type="entry name" value="PELA"/>
    <property type="match status" value="1"/>
</dbReference>
<sequence length="938" mass="106661">MTRTKVSVNLHKRLICSMLWFLFSFACYAIDDNSRVAFYYGTNPPLDELHAFNIVVVTPQKDLDPKKYNNLSSQLYAYVNVGEVDANSPDLKQIKPSWFKGKNADWGSHIMDMANPAWRDYLLNKKISSLWEQGYQGFFLDTLDSYQLLKLTPTQIKEQQAGIVDLIKKIKIKYPGATIITNRGFEVLDSIHQEINAMAAESLFAKWNPAAKKYEQVSDSDRKWLLNVLNKTHQEYHLPVIVIDYVPPGKPEEARQVAKQIRTLGFIPWVADADLNTIGVSTIEIVPRKILLLYNLTSEKINVRSTDIAAFDYTAFLFQFKGFVPVLQPVDTTLPQQVVKGKYAGIVAWFNERVVKHHDLLESWLSKQIQAGVPVVFMQNFGLPSTSPLLKQLNINIDKNKQIITSVKTKYKEKSIGFEVLPQPLTTDFLAATIKNAKVLLKLTNGEQDEDAIAIAPWGGYVLAPFDMVVLPNTQARWVINPFSFFSEALRLPQFPIPDITTATGRRIMTVHIDGDAFVSRVPWIDNKYAGEVILEQILNIYKIPTTVSIIQREFVLLEANAGLSKRLTETAQKIFRLPWVQIATHTYSHPLVWGGLVEGKPNMSALSYPDKNYLFNYKTEVAGSTEFINSKLAPSDKKVVAVFWSGDCNLQQGPLDVAAEVGIKNINGMAKIYLNASKSLNNLGAFGIMVGNYFQVFAPIPNEFEYTDDWSQPLYAFQNVIHTFQLTDKPVRYKPMSIYYHFYSAADQAAFRALKRVYKWALKQYITPLYIADYISKVLDFNQIIIAKDLNGEPNTWYILNNNSLREFRLPISQGFPDIEKSRNVAGYSPINSDNYIHVGSQADTFIKLTTTESRHPFLIDANAELTRWDILDMRRINFSLMGHVPLSFKLANMENCQVELNHKPLKAVDVNSYLIQEANSGTFEIHCNRSKTQETR</sequence>
<dbReference type="InterPro" id="IPR016925">
    <property type="entry name" value="UCP029570"/>
</dbReference>
<dbReference type="PIRSF" id="PIRSF029570">
    <property type="entry name" value="UCP029570"/>
    <property type="match status" value="1"/>
</dbReference>
<dbReference type="Pfam" id="PF03537">
    <property type="entry name" value="Glyco_hydro_114"/>
    <property type="match status" value="1"/>
</dbReference>
<keyword evidence="4" id="KW-1185">Reference proteome</keyword>
<evidence type="ECO:0000256" key="1">
    <source>
        <dbReference type="SAM" id="SignalP"/>
    </source>
</evidence>
<reference evidence="3 4" key="1">
    <citation type="submission" date="2014-06" db="EMBL/GenBank/DDBJ databases">
        <authorList>
            <person name="Urmite Genomes Urmite Genomes"/>
        </authorList>
    </citation>
    <scope>NUCLEOTIDE SEQUENCE [LARGE SCALE GENOMIC DNA]</scope>
</reference>
<gene>
    <name evidence="3" type="ORF">BN59_02363</name>
</gene>
<dbReference type="InterPro" id="IPR004352">
    <property type="entry name" value="GH114_TIM-barrel"/>
</dbReference>
<feature type="signal peptide" evidence="1">
    <location>
        <begin position="1"/>
        <end position="29"/>
    </location>
</feature>
<dbReference type="STRING" id="1034943.BN59_02363"/>
<dbReference type="RefSeq" id="WP_081935129.1">
    <property type="nucleotide sequence ID" value="NZ_CCVW01000002.1"/>
</dbReference>
<dbReference type="Proteomes" id="UP000044071">
    <property type="component" value="Unassembled WGS sequence"/>
</dbReference>
<name>A0A078KYR4_9GAMM</name>
<evidence type="ECO:0000259" key="2">
    <source>
        <dbReference type="Pfam" id="PF03537"/>
    </source>
</evidence>
<dbReference type="OrthoDB" id="7292394at2"/>
<dbReference type="eggNOG" id="COG3868">
    <property type="taxonomic scope" value="Bacteria"/>
</dbReference>
<evidence type="ECO:0000313" key="4">
    <source>
        <dbReference type="Proteomes" id="UP000044071"/>
    </source>
</evidence>
<keyword evidence="1" id="KW-0732">Signal</keyword>
<dbReference type="SUPFAM" id="SSF51445">
    <property type="entry name" value="(Trans)glycosidases"/>
    <property type="match status" value="1"/>
</dbReference>
<dbReference type="PROSITE" id="PS51257">
    <property type="entry name" value="PROKAR_LIPOPROTEIN"/>
    <property type="match status" value="1"/>
</dbReference>
<protein>
    <submittedName>
        <fullName evidence="3">Extracellular protein</fullName>
    </submittedName>
</protein>
<dbReference type="Gene3D" id="3.20.20.70">
    <property type="entry name" value="Aldolase class I"/>
    <property type="match status" value="1"/>
</dbReference>
<dbReference type="CDD" id="cd10922">
    <property type="entry name" value="CE4_PelA_like_C"/>
    <property type="match status" value="1"/>
</dbReference>
<dbReference type="InterPro" id="IPR013785">
    <property type="entry name" value="Aldolase_TIM"/>
</dbReference>
<proteinExistence type="predicted"/>
<organism evidence="3 4">
    <name type="scientific">Legionella massiliensis</name>
    <dbReference type="NCBI Taxonomy" id="1034943"/>
    <lineage>
        <taxon>Bacteria</taxon>
        <taxon>Pseudomonadati</taxon>
        <taxon>Pseudomonadota</taxon>
        <taxon>Gammaproteobacteria</taxon>
        <taxon>Legionellales</taxon>
        <taxon>Legionellaceae</taxon>
        <taxon>Legionella</taxon>
    </lineage>
</organism>